<gene>
    <name evidence="2" type="ORF">K6K41_16000</name>
</gene>
<evidence type="ECO:0000256" key="1">
    <source>
        <dbReference type="SAM" id="MobiDB-lite"/>
    </source>
</evidence>
<sequence>MATSASEGAGKWTSDLDQWFEGRTVWILADNDEAGEAHALDVARHLHPVAASVSIVRLPGLPPKGDVSDWLDAGHKPRAVVDSIGDTLDPPSDLLGIAKATPKFDPAAAQPNVAPTAPAPNAIKATPFTWRDPSQFPRREWLLGHDYCRRYLSGLIAPGASGKSGLMLAEALVLVTGRPLLGTAPRETVKVWYYGGEDPQEETERRVLAAMKHYGIAPVEVDGRLFLTSGRDVPISIADMADGRAKVATPVVEAIVAQMVENEIGAMLVDPFVSTHGVGENDNVAINLVARQWGAIAERTNAAIGLAHHSSKPGGETVTTEKSRGASSLMDACRIGRAMNKMTKAQADELGVEEPNRFFRIGGADSAGKHNLAPPTDKTHWYRLASVCLENGKPAGGNAFQNMAPDLSDWVGVVETWEPPSLMSHVDNVAQLEEIQRRVGRGKFRESYNSAEWVGGVVADVLELDAMNKGHRARIRRLLAVWYASGALEIYEEKDDHREVKKYVRVGSGDDGCRSSAGVRQ</sequence>
<organism evidence="2 3">
    <name type="scientific">Chenggangzhangella methanolivorans</name>
    <dbReference type="NCBI Taxonomy" id="1437009"/>
    <lineage>
        <taxon>Bacteria</taxon>
        <taxon>Pseudomonadati</taxon>
        <taxon>Pseudomonadota</taxon>
        <taxon>Alphaproteobacteria</taxon>
        <taxon>Hyphomicrobiales</taxon>
        <taxon>Methylopilaceae</taxon>
        <taxon>Chenggangzhangella</taxon>
    </lineage>
</organism>
<protein>
    <submittedName>
        <fullName evidence="2">AAA family ATPase</fullName>
    </submittedName>
</protein>
<dbReference type="InterPro" id="IPR027417">
    <property type="entry name" value="P-loop_NTPase"/>
</dbReference>
<dbReference type="Pfam" id="PF13481">
    <property type="entry name" value="AAA_25"/>
    <property type="match status" value="1"/>
</dbReference>
<feature type="region of interest" description="Disordered" evidence="1">
    <location>
        <begin position="107"/>
        <end position="128"/>
    </location>
</feature>
<dbReference type="EMBL" id="CP081869">
    <property type="protein sequence ID" value="QZN98538.1"/>
    <property type="molecule type" value="Genomic_DNA"/>
</dbReference>
<name>A0A9E6R811_9HYPH</name>
<keyword evidence="3" id="KW-1185">Reference proteome</keyword>
<feature type="compositionally biased region" description="Low complexity" evidence="1">
    <location>
        <begin position="107"/>
        <end position="122"/>
    </location>
</feature>
<evidence type="ECO:0000313" key="3">
    <source>
        <dbReference type="Proteomes" id="UP000825701"/>
    </source>
</evidence>
<evidence type="ECO:0000313" key="2">
    <source>
        <dbReference type="EMBL" id="QZN98538.1"/>
    </source>
</evidence>
<dbReference type="AlphaFoldDB" id="A0A9E6R811"/>
<dbReference type="Gene3D" id="3.40.1360.10">
    <property type="match status" value="1"/>
</dbReference>
<dbReference type="RefSeq" id="WP_261401470.1">
    <property type="nucleotide sequence ID" value="NZ_CP081869.1"/>
</dbReference>
<proteinExistence type="predicted"/>
<accession>A0A9E6R811</accession>
<dbReference type="Proteomes" id="UP000825701">
    <property type="component" value="Chromosome"/>
</dbReference>
<dbReference type="KEGG" id="cmet:K6K41_16000"/>
<dbReference type="Gene3D" id="3.40.50.300">
    <property type="entry name" value="P-loop containing nucleotide triphosphate hydrolases"/>
    <property type="match status" value="1"/>
</dbReference>
<reference evidence="2" key="1">
    <citation type="submission" date="2021-08" db="EMBL/GenBank/DDBJ databases">
        <authorList>
            <person name="Zhang H."/>
            <person name="Xu M."/>
            <person name="Yu Z."/>
            <person name="Yang L."/>
            <person name="Cai Y."/>
        </authorList>
    </citation>
    <scope>NUCLEOTIDE SEQUENCE</scope>
    <source>
        <strain evidence="2">CHL1</strain>
    </source>
</reference>